<dbReference type="GO" id="GO:0004792">
    <property type="term" value="F:thiosulfate-cyanide sulfurtransferase activity"/>
    <property type="evidence" value="ECO:0007669"/>
    <property type="project" value="TreeGrafter"/>
</dbReference>
<organism evidence="4 5">
    <name type="scientific">Pseudotamlana carrageenivorans</name>
    <dbReference type="NCBI Taxonomy" id="2069432"/>
    <lineage>
        <taxon>Bacteria</taxon>
        <taxon>Pseudomonadati</taxon>
        <taxon>Bacteroidota</taxon>
        <taxon>Flavobacteriia</taxon>
        <taxon>Flavobacteriales</taxon>
        <taxon>Flavobacteriaceae</taxon>
        <taxon>Pseudotamlana</taxon>
    </lineage>
</organism>
<feature type="domain" description="Rhodanese" evidence="3">
    <location>
        <begin position="164"/>
        <end position="272"/>
    </location>
</feature>
<dbReference type="Pfam" id="PF00581">
    <property type="entry name" value="Rhodanese"/>
    <property type="match status" value="2"/>
</dbReference>
<dbReference type="PANTHER" id="PTHR11364">
    <property type="entry name" value="THIOSULFATE SULFERTANSFERASE"/>
    <property type="match status" value="1"/>
</dbReference>
<dbReference type="InterPro" id="IPR045078">
    <property type="entry name" value="TST/MPST-like"/>
</dbReference>
<keyword evidence="2" id="KW-0677">Repeat</keyword>
<dbReference type="KEGG" id="taj:C1A40_14660"/>
<dbReference type="EMBL" id="CP025938">
    <property type="protein sequence ID" value="AUS06605.1"/>
    <property type="molecule type" value="Genomic_DNA"/>
</dbReference>
<sequence>MSNKITLTEPVVSVSWLNNQIDASNLVILDGTIAKVFTADSKQIPKARFFDIKLKFSDTQNKFPSAFPSEAQFQEEARLLGINTDSAIVVYDDKGIYSSARVWWMFKAFGYSNVAILDGGFPEWTKHNYPVEPATIYQGEKGDFHAKLQPNFMKFFNDVKAASENKSHTIIDARSAARYQCETPEPREGLRMGTIPNSVNLPFTDLLSDGKLKSKSEINQAFQKLAKKDDPIIFSCGSGITACVLALGATLSDYKNIAVYDGSWTEWGSLVPEQ</sequence>
<keyword evidence="1 4" id="KW-0808">Transferase</keyword>
<dbReference type="OrthoDB" id="9770030at2"/>
<dbReference type="AlphaFoldDB" id="A0A2I7SL10"/>
<name>A0A2I7SL10_9FLAO</name>
<dbReference type="InterPro" id="IPR036873">
    <property type="entry name" value="Rhodanese-like_dom_sf"/>
</dbReference>
<dbReference type="PANTHER" id="PTHR11364:SF27">
    <property type="entry name" value="SULFURTRANSFERASE"/>
    <property type="match status" value="1"/>
</dbReference>
<evidence type="ECO:0000256" key="1">
    <source>
        <dbReference type="ARBA" id="ARBA00022679"/>
    </source>
</evidence>
<dbReference type="FunFam" id="3.40.250.10:FF:000001">
    <property type="entry name" value="Sulfurtransferase"/>
    <property type="match status" value="1"/>
</dbReference>
<evidence type="ECO:0000313" key="4">
    <source>
        <dbReference type="EMBL" id="AUS06605.1"/>
    </source>
</evidence>
<dbReference type="CDD" id="cd01448">
    <property type="entry name" value="TST_Repeat_1"/>
    <property type="match status" value="1"/>
</dbReference>
<gene>
    <name evidence="4" type="ORF">C1A40_14660</name>
</gene>
<proteinExistence type="predicted"/>
<dbReference type="SMART" id="SM00450">
    <property type="entry name" value="RHOD"/>
    <property type="match status" value="2"/>
</dbReference>
<dbReference type="InterPro" id="IPR001763">
    <property type="entry name" value="Rhodanese-like_dom"/>
</dbReference>
<accession>A0A2I7SL10</accession>
<dbReference type="PROSITE" id="PS50206">
    <property type="entry name" value="RHODANESE_3"/>
    <property type="match status" value="2"/>
</dbReference>
<dbReference type="RefSeq" id="WP_102996543.1">
    <property type="nucleotide sequence ID" value="NZ_CP025938.1"/>
</dbReference>
<evidence type="ECO:0000259" key="3">
    <source>
        <dbReference type="PROSITE" id="PS50206"/>
    </source>
</evidence>
<feature type="domain" description="Rhodanese" evidence="3">
    <location>
        <begin position="44"/>
        <end position="133"/>
    </location>
</feature>
<dbReference type="CDD" id="cd01449">
    <property type="entry name" value="TST_Repeat_2"/>
    <property type="match status" value="1"/>
</dbReference>
<dbReference type="Gene3D" id="3.40.250.10">
    <property type="entry name" value="Rhodanese-like domain"/>
    <property type="match status" value="2"/>
</dbReference>
<reference evidence="5" key="1">
    <citation type="submission" date="2018-01" db="EMBL/GenBank/DDBJ databases">
        <title>Complete genome of Tamlana sp. UJ94.</title>
        <authorList>
            <person name="Jung J."/>
            <person name="Chung D."/>
            <person name="Bae S.S."/>
            <person name="Baek K."/>
        </authorList>
    </citation>
    <scope>NUCLEOTIDE SEQUENCE [LARGE SCALE GENOMIC DNA]</scope>
    <source>
        <strain evidence="5">UJ94</strain>
    </source>
</reference>
<protein>
    <submittedName>
        <fullName evidence="4">Sulfurtransferase</fullName>
    </submittedName>
</protein>
<evidence type="ECO:0000256" key="2">
    <source>
        <dbReference type="ARBA" id="ARBA00022737"/>
    </source>
</evidence>
<keyword evidence="5" id="KW-1185">Reference proteome</keyword>
<dbReference type="SUPFAM" id="SSF52821">
    <property type="entry name" value="Rhodanese/Cell cycle control phosphatase"/>
    <property type="match status" value="2"/>
</dbReference>
<evidence type="ECO:0000313" key="5">
    <source>
        <dbReference type="Proteomes" id="UP000236592"/>
    </source>
</evidence>
<dbReference type="Proteomes" id="UP000236592">
    <property type="component" value="Chromosome"/>
</dbReference>